<reference evidence="12 13" key="1">
    <citation type="submission" date="2019-01" db="EMBL/GenBank/DDBJ databases">
        <title>Colonization of the human gut by bovine bacteria present in Parmesan cheese.</title>
        <authorList>
            <person name="Lugli G.A."/>
            <person name="Milani C."/>
        </authorList>
    </citation>
    <scope>NUCLEOTIDE SEQUENCE [LARGE SCALE GENOMIC DNA]</scope>
    <source>
        <strain evidence="12 13">LDELB18P1</strain>
    </source>
</reference>
<feature type="domain" description="HD Cas3-type" evidence="11">
    <location>
        <begin position="19"/>
        <end position="224"/>
    </location>
</feature>
<dbReference type="SMART" id="SM00487">
    <property type="entry name" value="DEXDc"/>
    <property type="match status" value="1"/>
</dbReference>
<dbReference type="CDD" id="cd17930">
    <property type="entry name" value="DEXHc_cas3"/>
    <property type="match status" value="1"/>
</dbReference>
<dbReference type="InterPro" id="IPR050547">
    <property type="entry name" value="DEAD_box_RNA_helicases"/>
</dbReference>
<gene>
    <name evidence="12" type="ORF">LDELB18P1_0761</name>
</gene>
<dbReference type="GO" id="GO:0046872">
    <property type="term" value="F:metal ion binding"/>
    <property type="evidence" value="ECO:0007669"/>
    <property type="project" value="UniProtKB-KW"/>
</dbReference>
<dbReference type="InterPro" id="IPR014001">
    <property type="entry name" value="Helicase_ATP-bd"/>
</dbReference>
<evidence type="ECO:0000259" key="10">
    <source>
        <dbReference type="PROSITE" id="PS51192"/>
    </source>
</evidence>
<accession>A0A4Q7DW78</accession>
<dbReference type="InterPro" id="IPR027417">
    <property type="entry name" value="P-loop_NTPase"/>
</dbReference>
<name>A0A4Q7DW78_9LACO</name>
<feature type="domain" description="Helicase ATP-binding" evidence="10">
    <location>
        <begin position="301"/>
        <end position="507"/>
    </location>
</feature>
<evidence type="ECO:0000256" key="8">
    <source>
        <dbReference type="ARBA" id="ARBA00022840"/>
    </source>
</evidence>
<evidence type="ECO:0000256" key="3">
    <source>
        <dbReference type="ARBA" id="ARBA00022722"/>
    </source>
</evidence>
<dbReference type="PANTHER" id="PTHR47963">
    <property type="entry name" value="DEAD-BOX ATP-DEPENDENT RNA HELICASE 47, MITOCHONDRIAL"/>
    <property type="match status" value="1"/>
</dbReference>
<keyword evidence="12" id="KW-0255">Endonuclease</keyword>
<dbReference type="CDD" id="cd09641">
    <property type="entry name" value="Cas3''_I"/>
    <property type="match status" value="1"/>
</dbReference>
<proteinExistence type="inferred from homology"/>
<dbReference type="GO" id="GO:0003723">
    <property type="term" value="F:RNA binding"/>
    <property type="evidence" value="ECO:0007669"/>
    <property type="project" value="TreeGrafter"/>
</dbReference>
<organism evidence="12 13">
    <name type="scientific">Lactobacillus delbrueckii</name>
    <dbReference type="NCBI Taxonomy" id="1584"/>
    <lineage>
        <taxon>Bacteria</taxon>
        <taxon>Bacillati</taxon>
        <taxon>Bacillota</taxon>
        <taxon>Bacilli</taxon>
        <taxon>Lactobacillales</taxon>
        <taxon>Lactobacillaceae</taxon>
        <taxon>Lactobacillus</taxon>
    </lineage>
</organism>
<comment type="similarity">
    <text evidence="2">In the central section; belongs to the CRISPR-associated helicase Cas3 family.</text>
</comment>
<evidence type="ECO:0000256" key="7">
    <source>
        <dbReference type="ARBA" id="ARBA00022806"/>
    </source>
</evidence>
<keyword evidence="5" id="KW-0547">Nucleotide-binding</keyword>
<dbReference type="InterPro" id="IPR006483">
    <property type="entry name" value="CRISPR-assoc_Cas3_HD"/>
</dbReference>
<keyword evidence="8" id="KW-0067">ATP-binding</keyword>
<dbReference type="NCBIfam" id="TIGR01587">
    <property type="entry name" value="cas3_core"/>
    <property type="match status" value="1"/>
</dbReference>
<dbReference type="PANTHER" id="PTHR47963:SF9">
    <property type="entry name" value="CRISPR-ASSOCIATED ENDONUCLEASE_HELICASE CAS3"/>
    <property type="match status" value="1"/>
</dbReference>
<dbReference type="GO" id="GO:0016787">
    <property type="term" value="F:hydrolase activity"/>
    <property type="evidence" value="ECO:0007669"/>
    <property type="project" value="UniProtKB-KW"/>
</dbReference>
<dbReference type="RefSeq" id="WP_130137388.1">
    <property type="nucleotide sequence ID" value="NZ_SETJ01000029.1"/>
</dbReference>
<protein>
    <submittedName>
        <fullName evidence="12">CRISPR-associated helicase/endonuclease Cas3</fullName>
    </submittedName>
</protein>
<dbReference type="Pfam" id="PF18019">
    <property type="entry name" value="Cas3_HD"/>
    <property type="match status" value="1"/>
</dbReference>
<dbReference type="Pfam" id="PF18395">
    <property type="entry name" value="Cas3_C"/>
    <property type="match status" value="1"/>
</dbReference>
<dbReference type="NCBIfam" id="TIGR01596">
    <property type="entry name" value="cas3_HD"/>
    <property type="match status" value="1"/>
</dbReference>
<dbReference type="GO" id="GO:0004519">
    <property type="term" value="F:endonuclease activity"/>
    <property type="evidence" value="ECO:0007669"/>
    <property type="project" value="UniProtKB-KW"/>
</dbReference>
<dbReference type="InterPro" id="IPR006474">
    <property type="entry name" value="Helicase_Cas3_CRISPR-ass_core"/>
</dbReference>
<keyword evidence="3" id="KW-0540">Nuclease</keyword>
<keyword evidence="7" id="KW-0347">Helicase</keyword>
<dbReference type="InterPro" id="IPR054712">
    <property type="entry name" value="Cas3-like_dom"/>
</dbReference>
<evidence type="ECO:0000259" key="11">
    <source>
        <dbReference type="PROSITE" id="PS51643"/>
    </source>
</evidence>
<evidence type="ECO:0000256" key="1">
    <source>
        <dbReference type="ARBA" id="ARBA00006847"/>
    </source>
</evidence>
<keyword evidence="6" id="KW-0378">Hydrolase</keyword>
<evidence type="ECO:0000256" key="9">
    <source>
        <dbReference type="ARBA" id="ARBA00023118"/>
    </source>
</evidence>
<evidence type="ECO:0000256" key="6">
    <source>
        <dbReference type="ARBA" id="ARBA00022801"/>
    </source>
</evidence>
<evidence type="ECO:0000256" key="2">
    <source>
        <dbReference type="ARBA" id="ARBA00009046"/>
    </source>
</evidence>
<dbReference type="Gene3D" id="1.10.3210.30">
    <property type="match status" value="1"/>
</dbReference>
<comment type="caution">
    <text evidence="12">The sequence shown here is derived from an EMBL/GenBank/DDBJ whole genome shotgun (WGS) entry which is preliminary data.</text>
</comment>
<dbReference type="Pfam" id="PF00270">
    <property type="entry name" value="DEAD"/>
    <property type="match status" value="1"/>
</dbReference>
<dbReference type="Gene3D" id="3.40.50.300">
    <property type="entry name" value="P-loop containing nucleotide triphosphate hydrolases"/>
    <property type="match status" value="2"/>
</dbReference>
<dbReference type="AlphaFoldDB" id="A0A4Q7DW78"/>
<dbReference type="GO" id="GO:0003724">
    <property type="term" value="F:RNA helicase activity"/>
    <property type="evidence" value="ECO:0007669"/>
    <property type="project" value="TreeGrafter"/>
</dbReference>
<dbReference type="InterPro" id="IPR038257">
    <property type="entry name" value="CRISPR-assoc_Cas3_HD_sf"/>
</dbReference>
<dbReference type="SUPFAM" id="SSF52540">
    <property type="entry name" value="P-loop containing nucleoside triphosphate hydrolases"/>
    <property type="match status" value="1"/>
</dbReference>
<dbReference type="GO" id="GO:0005524">
    <property type="term" value="F:ATP binding"/>
    <property type="evidence" value="ECO:0007669"/>
    <property type="project" value="UniProtKB-KW"/>
</dbReference>
<dbReference type="PROSITE" id="PS51192">
    <property type="entry name" value="HELICASE_ATP_BIND_1"/>
    <property type="match status" value="1"/>
</dbReference>
<dbReference type="GO" id="GO:0051607">
    <property type="term" value="P:defense response to virus"/>
    <property type="evidence" value="ECO:0007669"/>
    <property type="project" value="UniProtKB-KW"/>
</dbReference>
<keyword evidence="4" id="KW-0479">Metal-binding</keyword>
<dbReference type="InterPro" id="IPR011545">
    <property type="entry name" value="DEAD/DEAH_box_helicase_dom"/>
</dbReference>
<evidence type="ECO:0000313" key="12">
    <source>
        <dbReference type="EMBL" id="RZM16716.1"/>
    </source>
</evidence>
<dbReference type="Proteomes" id="UP000292818">
    <property type="component" value="Unassembled WGS sequence"/>
</dbReference>
<dbReference type="InterPro" id="IPR041372">
    <property type="entry name" value="Cas3_C"/>
</dbReference>
<evidence type="ECO:0000256" key="5">
    <source>
        <dbReference type="ARBA" id="ARBA00022741"/>
    </source>
</evidence>
<keyword evidence="9" id="KW-0051">Antiviral defense</keyword>
<sequence length="921" mass="104393">MKLSKEALSLWGKKSNQDGDEHWLPLVAHLVDTMNVGHWLYNSWLSEGQRSMLTARICDAEMSKLVSFLCYIHDLGKATPAFQTKESYNHDHQLDEELIHRLVSHSFKKLNDLSLPSRSKSPHARAGEAILERAGLNETIAAIVGGHHGKPQNGDQEEQIDVFTSNYYQADNDEEIQQPWKDVQRELIDYGLELAGYKGISEVPPVNQPEAVILEGLLIMADWLASSTCLNNDPDKPMFNLIGLDQSFNDLDMKARYQNAISTWAINDAWIPEEVVNVDDYYEQHFSFKPRQIQAAMEEHVKEAVNPGLVIIEAEMGIGKTEIALTAAEQLAYATGRTGVYIGLPTQATTNAMFDRVNSWLTKIAGIEGINPDIKLLHGKAEWNSRYTDLPRAEDIEAEDLDAGTVTINSWFSGKKSILADFAVGTIDNLLLMGLKQKHLFLRHLGFSNKVVIIDEVHAYDMYMQSYLSKALKWLGAYHVPVVILSATLPKEKRNELIKSYTKGKYRRVKKVLQAQEGWESNRAYPLLSLLDGKELRQYSDFGPKAEPREMQVNYINDEPTEVLAKVNDKIKDGGIAGIIVNTVKRAQEFAGLVGQDCQCLVLHSAFLATDRSRLEKELQSLIGKKGKRSDKLIVIGTQVLEQSLDIDFDVMFTDIAPIDLLLQRAGRLHRHKISRPKGLEKRQLYVMKPDSDDYGPANEAVYEKYYLQKTEHFLPQKIQLPNDISRLVQLVYDEDTDDQVENLDEARDKLNVDRNREKSKAESFQINDPVYPAAKNDLYDDTWVEELTIHRWLDRDKGNLDDNQVSAAVRDIRESIEVILLKEISGEYYLMNSDKVSEMVDKDLAKELIRLPNAVTPNIEQAINILEENTAQAFPDWQGSPWLKGSLAVVLDEHAKGSFNGYKLRYSTETGLSYEKEVDN</sequence>
<comment type="similarity">
    <text evidence="1">In the N-terminal section; belongs to the CRISPR-associated nuclease Cas3-HD family.</text>
</comment>
<dbReference type="Pfam" id="PF22590">
    <property type="entry name" value="Cas3-like_C_2"/>
    <property type="match status" value="1"/>
</dbReference>
<evidence type="ECO:0000256" key="4">
    <source>
        <dbReference type="ARBA" id="ARBA00022723"/>
    </source>
</evidence>
<dbReference type="PROSITE" id="PS51643">
    <property type="entry name" value="HD_CAS3"/>
    <property type="match status" value="1"/>
</dbReference>
<dbReference type="EMBL" id="SETJ01000029">
    <property type="protein sequence ID" value="RZM16716.1"/>
    <property type="molecule type" value="Genomic_DNA"/>
</dbReference>
<evidence type="ECO:0000313" key="13">
    <source>
        <dbReference type="Proteomes" id="UP000292818"/>
    </source>
</evidence>